<evidence type="ECO:0000313" key="1">
    <source>
        <dbReference type="EMBL" id="MBB6480461.1"/>
    </source>
</evidence>
<dbReference type="RefSeq" id="WP_184746713.1">
    <property type="nucleotide sequence ID" value="NZ_JACHGJ010000003.1"/>
</dbReference>
<dbReference type="EMBL" id="JACHGJ010000003">
    <property type="protein sequence ID" value="MBB6480461.1"/>
    <property type="molecule type" value="Genomic_DNA"/>
</dbReference>
<reference evidence="1 2" key="1">
    <citation type="submission" date="2020-08" db="EMBL/GenBank/DDBJ databases">
        <title>Genomic Encyclopedia of Type Strains, Phase IV (KMG-IV): sequencing the most valuable type-strain genomes for metagenomic binning, comparative biology and taxonomic classification.</title>
        <authorList>
            <person name="Goeker M."/>
        </authorList>
    </citation>
    <scope>NUCLEOTIDE SEQUENCE [LARGE SCALE GENOMIC DNA]</scope>
    <source>
        <strain evidence="1 2">DSM 2461</strain>
    </source>
</reference>
<dbReference type="SUPFAM" id="SSF117991">
    <property type="entry name" value="YbeD/HP0495-like"/>
    <property type="match status" value="1"/>
</dbReference>
<dbReference type="Gene3D" id="3.30.70.260">
    <property type="match status" value="1"/>
</dbReference>
<sequence>MNGETLEFPQNFTIKVIVENMLTDKENRKNIEAVLLSENIIGVGWSSKLSKEGKYLSYSVAVRVEDKSQMDRLYGKIKDIPNIKYAI</sequence>
<protein>
    <submittedName>
        <fullName evidence="1">Putative lipoic acid-binding regulatory protein</fullName>
    </submittedName>
</protein>
<dbReference type="AlphaFoldDB" id="A0A841RAS7"/>
<comment type="caution">
    <text evidence="1">The sequence shown here is derived from an EMBL/GenBank/DDBJ whole genome shotgun (WGS) entry which is preliminary data.</text>
</comment>
<dbReference type="InterPro" id="IPR007454">
    <property type="entry name" value="UPF0250_YbeD-like"/>
</dbReference>
<name>A0A841RAS7_9SPIO</name>
<dbReference type="Proteomes" id="UP000587760">
    <property type="component" value="Unassembled WGS sequence"/>
</dbReference>
<organism evidence="1 2">
    <name type="scientific">Spirochaeta isovalerica</name>
    <dbReference type="NCBI Taxonomy" id="150"/>
    <lineage>
        <taxon>Bacteria</taxon>
        <taxon>Pseudomonadati</taxon>
        <taxon>Spirochaetota</taxon>
        <taxon>Spirochaetia</taxon>
        <taxon>Spirochaetales</taxon>
        <taxon>Spirochaetaceae</taxon>
        <taxon>Spirochaeta</taxon>
    </lineage>
</organism>
<gene>
    <name evidence="1" type="ORF">HNR50_002124</name>
</gene>
<dbReference type="InterPro" id="IPR027471">
    <property type="entry name" value="YbeD-like_sf"/>
</dbReference>
<dbReference type="Pfam" id="PF04359">
    <property type="entry name" value="DUF493"/>
    <property type="match status" value="1"/>
</dbReference>
<accession>A0A841RAS7</accession>
<proteinExistence type="predicted"/>
<keyword evidence="2" id="KW-1185">Reference proteome</keyword>
<evidence type="ECO:0000313" key="2">
    <source>
        <dbReference type="Proteomes" id="UP000587760"/>
    </source>
</evidence>